<dbReference type="EMBL" id="JAHLFP010000003">
    <property type="protein sequence ID" value="MBU3805360.1"/>
    <property type="molecule type" value="Genomic_DNA"/>
</dbReference>
<dbReference type="InterPro" id="IPR003313">
    <property type="entry name" value="AraC-bd"/>
</dbReference>
<gene>
    <name evidence="6" type="ORF">H9882_00435</name>
</gene>
<dbReference type="InterPro" id="IPR018060">
    <property type="entry name" value="HTH_AraC"/>
</dbReference>
<evidence type="ECO:0000313" key="6">
    <source>
        <dbReference type="EMBL" id="MBU3805360.1"/>
    </source>
</evidence>
<dbReference type="Pfam" id="PF02311">
    <property type="entry name" value="AraC_binding"/>
    <property type="match status" value="1"/>
</dbReference>
<accession>A0A948WQB0</accession>
<keyword evidence="1" id="KW-0805">Transcription regulation</keyword>
<dbReference type="InterPro" id="IPR009057">
    <property type="entry name" value="Homeodomain-like_sf"/>
</dbReference>
<dbReference type="Gene3D" id="2.60.120.280">
    <property type="entry name" value="Regulatory protein AraC"/>
    <property type="match status" value="1"/>
</dbReference>
<dbReference type="InterPro" id="IPR050204">
    <property type="entry name" value="AraC_XylS_family_regulators"/>
</dbReference>
<dbReference type="Pfam" id="PF12833">
    <property type="entry name" value="HTH_18"/>
    <property type="match status" value="1"/>
</dbReference>
<sequence length="279" mass="31710">MAETYKQSFRQDYTDNVELSIFNCGLQSCEPGHFWGPGVRDHYLIHLVISGKGSFTVGQTRYELSAGDLFLVKPNQLISYCADQEHPWEYGWVGFNGAFANKLIKQTPFSEHSPVFHSPNPKLLQQSMRAIFEARGPQPQHEAAMVGHLYLFLSQLMEQTVKEDARAANTSSQYVHGAIKYIQFNYSHNISIDDIAQAVGVSRSHLYRVFISNVGQSPIEYLTHYRIEEACCLLRQSQLSIAEIAVSVGFFDQFYFSRVFKKAKGVPPSRYLGHHIHNP</sequence>
<keyword evidence="2" id="KW-0238">DNA-binding</keyword>
<organism evidence="6 7">
    <name type="scientific">Candidatus Allofournierella pullistercoris</name>
    <dbReference type="NCBI Taxonomy" id="2838597"/>
    <lineage>
        <taxon>Bacteria</taxon>
        <taxon>Bacillati</taxon>
        <taxon>Bacillota</taxon>
        <taxon>Clostridia</taxon>
        <taxon>Eubacteriales</taxon>
        <taxon>Oscillospiraceae</taxon>
        <taxon>Allofournierella</taxon>
    </lineage>
</organism>
<dbReference type="InterPro" id="IPR018062">
    <property type="entry name" value="HTH_AraC-typ_CS"/>
</dbReference>
<name>A0A948WQB0_9FIRM</name>
<evidence type="ECO:0000256" key="3">
    <source>
        <dbReference type="ARBA" id="ARBA00023159"/>
    </source>
</evidence>
<dbReference type="SMART" id="SM00342">
    <property type="entry name" value="HTH_ARAC"/>
    <property type="match status" value="1"/>
</dbReference>
<evidence type="ECO:0000256" key="1">
    <source>
        <dbReference type="ARBA" id="ARBA00023015"/>
    </source>
</evidence>
<dbReference type="AlphaFoldDB" id="A0A948WQB0"/>
<dbReference type="GO" id="GO:0003700">
    <property type="term" value="F:DNA-binding transcription factor activity"/>
    <property type="evidence" value="ECO:0007669"/>
    <property type="project" value="InterPro"/>
</dbReference>
<evidence type="ECO:0000259" key="5">
    <source>
        <dbReference type="PROSITE" id="PS01124"/>
    </source>
</evidence>
<keyword evidence="4" id="KW-0804">Transcription</keyword>
<dbReference type="SUPFAM" id="SSF51215">
    <property type="entry name" value="Regulatory protein AraC"/>
    <property type="match status" value="1"/>
</dbReference>
<evidence type="ECO:0000256" key="2">
    <source>
        <dbReference type="ARBA" id="ARBA00023125"/>
    </source>
</evidence>
<protein>
    <submittedName>
        <fullName evidence="6">AraC family transcriptional regulator</fullName>
    </submittedName>
</protein>
<reference evidence="6" key="1">
    <citation type="journal article" date="2021" name="PeerJ">
        <title>Extensive microbial diversity within the chicken gut microbiome revealed by metagenomics and culture.</title>
        <authorList>
            <person name="Gilroy R."/>
            <person name="Ravi A."/>
            <person name="Getino M."/>
            <person name="Pursley I."/>
            <person name="Horton D.L."/>
            <person name="Alikhan N.F."/>
            <person name="Baker D."/>
            <person name="Gharbi K."/>
            <person name="Hall N."/>
            <person name="Watson M."/>
            <person name="Adriaenssens E.M."/>
            <person name="Foster-Nyarko E."/>
            <person name="Jarju S."/>
            <person name="Secka A."/>
            <person name="Antonio M."/>
            <person name="Oren A."/>
            <person name="Chaudhuri R.R."/>
            <person name="La Ragione R."/>
            <person name="Hildebrand F."/>
            <person name="Pallen M.J."/>
        </authorList>
    </citation>
    <scope>NUCLEOTIDE SEQUENCE</scope>
    <source>
        <strain evidence="6">B5_2728</strain>
    </source>
</reference>
<evidence type="ECO:0000313" key="7">
    <source>
        <dbReference type="Proteomes" id="UP000713596"/>
    </source>
</evidence>
<dbReference type="PANTHER" id="PTHR46796">
    <property type="entry name" value="HTH-TYPE TRANSCRIPTIONAL ACTIVATOR RHAS-RELATED"/>
    <property type="match status" value="1"/>
</dbReference>
<dbReference type="Gene3D" id="1.10.10.60">
    <property type="entry name" value="Homeodomain-like"/>
    <property type="match status" value="2"/>
</dbReference>
<proteinExistence type="predicted"/>
<dbReference type="SUPFAM" id="SSF46689">
    <property type="entry name" value="Homeodomain-like"/>
    <property type="match status" value="2"/>
</dbReference>
<dbReference type="PRINTS" id="PR00032">
    <property type="entry name" value="HTHARAC"/>
</dbReference>
<dbReference type="InterPro" id="IPR037923">
    <property type="entry name" value="HTH-like"/>
</dbReference>
<keyword evidence="3" id="KW-0010">Activator</keyword>
<comment type="caution">
    <text evidence="6">The sequence shown here is derived from an EMBL/GenBank/DDBJ whole genome shotgun (WGS) entry which is preliminary data.</text>
</comment>
<dbReference type="PANTHER" id="PTHR46796:SF7">
    <property type="entry name" value="ARAC FAMILY TRANSCRIPTIONAL REGULATOR"/>
    <property type="match status" value="1"/>
</dbReference>
<feature type="domain" description="HTH araC/xylS-type" evidence="5">
    <location>
        <begin position="176"/>
        <end position="274"/>
    </location>
</feature>
<dbReference type="PROSITE" id="PS00041">
    <property type="entry name" value="HTH_ARAC_FAMILY_1"/>
    <property type="match status" value="1"/>
</dbReference>
<evidence type="ECO:0000256" key="4">
    <source>
        <dbReference type="ARBA" id="ARBA00023163"/>
    </source>
</evidence>
<dbReference type="InterPro" id="IPR020449">
    <property type="entry name" value="Tscrpt_reg_AraC-type_HTH"/>
</dbReference>
<dbReference type="CDD" id="cd06986">
    <property type="entry name" value="cupin_MmsR-like_N"/>
    <property type="match status" value="1"/>
</dbReference>
<dbReference type="PROSITE" id="PS51257">
    <property type="entry name" value="PROKAR_LIPOPROTEIN"/>
    <property type="match status" value="1"/>
</dbReference>
<dbReference type="Proteomes" id="UP000713596">
    <property type="component" value="Unassembled WGS sequence"/>
</dbReference>
<dbReference type="PROSITE" id="PS01124">
    <property type="entry name" value="HTH_ARAC_FAMILY_2"/>
    <property type="match status" value="1"/>
</dbReference>
<dbReference type="GO" id="GO:0043565">
    <property type="term" value="F:sequence-specific DNA binding"/>
    <property type="evidence" value="ECO:0007669"/>
    <property type="project" value="InterPro"/>
</dbReference>
<reference evidence="6" key="2">
    <citation type="submission" date="2021-04" db="EMBL/GenBank/DDBJ databases">
        <authorList>
            <person name="Gilroy R."/>
        </authorList>
    </citation>
    <scope>NUCLEOTIDE SEQUENCE</scope>
    <source>
        <strain evidence="6">B5_2728</strain>
    </source>
</reference>